<dbReference type="EMBL" id="CATOUU010000696">
    <property type="protein sequence ID" value="CAI9941794.1"/>
    <property type="molecule type" value="Genomic_DNA"/>
</dbReference>
<reference evidence="2 3" key="2">
    <citation type="submission" date="2024-07" db="EMBL/GenBank/DDBJ databases">
        <authorList>
            <person name="Akdeniz Z."/>
        </authorList>
    </citation>
    <scope>NUCLEOTIDE SEQUENCE [LARGE SCALE GENOMIC DNA]</scope>
</reference>
<protein>
    <submittedName>
        <fullName evidence="2">Hypothetical_protein</fullName>
    </submittedName>
</protein>
<reference evidence="1" key="1">
    <citation type="submission" date="2023-06" db="EMBL/GenBank/DDBJ databases">
        <authorList>
            <person name="Kurt Z."/>
        </authorList>
    </citation>
    <scope>NUCLEOTIDE SEQUENCE</scope>
</reference>
<keyword evidence="3" id="KW-1185">Reference proteome</keyword>
<proteinExistence type="predicted"/>
<accession>A0AA86PWH9</accession>
<evidence type="ECO:0000313" key="3">
    <source>
        <dbReference type="Proteomes" id="UP001642409"/>
    </source>
</evidence>
<organism evidence="1">
    <name type="scientific">Hexamita inflata</name>
    <dbReference type="NCBI Taxonomy" id="28002"/>
    <lineage>
        <taxon>Eukaryota</taxon>
        <taxon>Metamonada</taxon>
        <taxon>Diplomonadida</taxon>
        <taxon>Hexamitidae</taxon>
        <taxon>Hexamitinae</taxon>
        <taxon>Hexamita</taxon>
    </lineage>
</organism>
<evidence type="ECO:0000313" key="1">
    <source>
        <dbReference type="EMBL" id="CAI9941794.1"/>
    </source>
</evidence>
<comment type="caution">
    <text evidence="1">The sequence shown here is derived from an EMBL/GenBank/DDBJ whole genome shotgun (WGS) entry which is preliminary data.</text>
</comment>
<gene>
    <name evidence="1" type="ORF">HINF_LOCUS29439</name>
    <name evidence="2" type="ORF">HINF_LOCUS69322</name>
</gene>
<dbReference type="EMBL" id="CAXDID020000503">
    <property type="protein sequence ID" value="CAL6097834.1"/>
    <property type="molecule type" value="Genomic_DNA"/>
</dbReference>
<dbReference type="AlphaFoldDB" id="A0AA86PWH9"/>
<name>A0AA86PWH9_9EUKA</name>
<dbReference type="Proteomes" id="UP001642409">
    <property type="component" value="Unassembled WGS sequence"/>
</dbReference>
<sequence length="115" mass="13386">MGNILIFQFEIILLGWQNRFKSKEDNMRINTRDILIIDSAIKIGNLNVNLLTCLTILKIVIVLMSPQKMQFLQVQIFYVGLQLSQNSPFVQECYLVHISDLKTRNLYGLVKSRQK</sequence>
<evidence type="ECO:0000313" key="2">
    <source>
        <dbReference type="EMBL" id="CAL6097834.1"/>
    </source>
</evidence>